<dbReference type="RefSeq" id="WP_188849882.1">
    <property type="nucleotide sequence ID" value="NZ_BMJJ01000003.1"/>
</dbReference>
<organism evidence="4 5">
    <name type="scientific">Aureimonas glaciei</name>
    <dbReference type="NCBI Taxonomy" id="1776957"/>
    <lineage>
        <taxon>Bacteria</taxon>
        <taxon>Pseudomonadati</taxon>
        <taxon>Pseudomonadota</taxon>
        <taxon>Alphaproteobacteria</taxon>
        <taxon>Hyphomicrobiales</taxon>
        <taxon>Aurantimonadaceae</taxon>
        <taxon>Aureimonas</taxon>
    </lineage>
</organism>
<feature type="domain" description="Peptidoglycan binding-like" evidence="3">
    <location>
        <begin position="193"/>
        <end position="248"/>
    </location>
</feature>
<feature type="domain" description="Peptidoglycan binding-like" evidence="3">
    <location>
        <begin position="79"/>
        <end position="130"/>
    </location>
</feature>
<protein>
    <submittedName>
        <fullName evidence="4">Peptidoglycan-binding protein</fullName>
    </submittedName>
</protein>
<accession>A0A916XU85</accession>
<dbReference type="AlphaFoldDB" id="A0A916XU85"/>
<feature type="compositionally biased region" description="Low complexity" evidence="1">
    <location>
        <begin position="158"/>
        <end position="168"/>
    </location>
</feature>
<name>A0A916XU85_9HYPH</name>
<dbReference type="Pfam" id="PF01471">
    <property type="entry name" value="PG_binding_1"/>
    <property type="match status" value="2"/>
</dbReference>
<dbReference type="SUPFAM" id="SSF47090">
    <property type="entry name" value="PGBD-like"/>
    <property type="match status" value="2"/>
</dbReference>
<sequence length="255" mass="26028">MLNGSAAMLGAIGRPVVARPVLSGSIAGVAVLFAVVSTNAIYAQPGRHPRPMMTTRALSAEDAAIQSAAAEPTLQPVPLVLEVQEALAAAGHYAGRPDGRPGQATAAAIRAFQTENALRVDGEPSPLLLSQIRQIAAAAPNPSARPEISERMASFEPAAEPGAGRAAADPSATGSTGSTGKAVPAATEALSERELVRRIQSGLANADVAELKADGLVGEQTRAAIRTFEALEGMDVTGQPDQRLLDHLIAIGAVK</sequence>
<dbReference type="Gene3D" id="1.10.101.10">
    <property type="entry name" value="PGBD-like superfamily/PGBD"/>
    <property type="match status" value="2"/>
</dbReference>
<dbReference type="EMBL" id="BMJJ01000003">
    <property type="protein sequence ID" value="GGD12294.1"/>
    <property type="molecule type" value="Genomic_DNA"/>
</dbReference>
<evidence type="ECO:0000313" key="5">
    <source>
        <dbReference type="Proteomes" id="UP000613160"/>
    </source>
</evidence>
<evidence type="ECO:0000256" key="2">
    <source>
        <dbReference type="SAM" id="Phobius"/>
    </source>
</evidence>
<reference evidence="4" key="2">
    <citation type="submission" date="2020-09" db="EMBL/GenBank/DDBJ databases">
        <authorList>
            <person name="Sun Q."/>
            <person name="Zhou Y."/>
        </authorList>
    </citation>
    <scope>NUCLEOTIDE SEQUENCE</scope>
    <source>
        <strain evidence="4">CGMCC 1.15493</strain>
    </source>
</reference>
<comment type="caution">
    <text evidence="4">The sequence shown here is derived from an EMBL/GenBank/DDBJ whole genome shotgun (WGS) entry which is preliminary data.</text>
</comment>
<gene>
    <name evidence="4" type="ORF">GCM10011335_13980</name>
</gene>
<keyword evidence="2" id="KW-0472">Membrane</keyword>
<dbReference type="InterPro" id="IPR002477">
    <property type="entry name" value="Peptidoglycan-bd-like"/>
</dbReference>
<dbReference type="InterPro" id="IPR036365">
    <property type="entry name" value="PGBD-like_sf"/>
</dbReference>
<reference evidence="4" key="1">
    <citation type="journal article" date="2014" name="Int. J. Syst. Evol. Microbiol.">
        <title>Complete genome sequence of Corynebacterium casei LMG S-19264T (=DSM 44701T), isolated from a smear-ripened cheese.</title>
        <authorList>
            <consortium name="US DOE Joint Genome Institute (JGI-PGF)"/>
            <person name="Walter F."/>
            <person name="Albersmeier A."/>
            <person name="Kalinowski J."/>
            <person name="Ruckert C."/>
        </authorList>
    </citation>
    <scope>NUCLEOTIDE SEQUENCE</scope>
    <source>
        <strain evidence="4">CGMCC 1.15493</strain>
    </source>
</reference>
<keyword evidence="5" id="KW-1185">Reference proteome</keyword>
<keyword evidence="2" id="KW-0812">Transmembrane</keyword>
<keyword evidence="2" id="KW-1133">Transmembrane helix</keyword>
<evidence type="ECO:0000256" key="1">
    <source>
        <dbReference type="SAM" id="MobiDB-lite"/>
    </source>
</evidence>
<feature type="region of interest" description="Disordered" evidence="1">
    <location>
        <begin position="158"/>
        <end position="186"/>
    </location>
</feature>
<proteinExistence type="predicted"/>
<evidence type="ECO:0000259" key="3">
    <source>
        <dbReference type="Pfam" id="PF01471"/>
    </source>
</evidence>
<evidence type="ECO:0000313" key="4">
    <source>
        <dbReference type="EMBL" id="GGD12294.1"/>
    </source>
</evidence>
<dbReference type="InterPro" id="IPR036366">
    <property type="entry name" value="PGBDSf"/>
</dbReference>
<dbReference type="Proteomes" id="UP000613160">
    <property type="component" value="Unassembled WGS sequence"/>
</dbReference>
<feature type="transmembrane region" description="Helical" evidence="2">
    <location>
        <begin position="20"/>
        <end position="43"/>
    </location>
</feature>